<dbReference type="InterPro" id="IPR009057">
    <property type="entry name" value="Homeodomain-like_sf"/>
</dbReference>
<proteinExistence type="predicted"/>
<dbReference type="PANTHER" id="PTHR43280:SF28">
    <property type="entry name" value="HTH-TYPE TRANSCRIPTIONAL ACTIVATOR RHAS"/>
    <property type="match status" value="1"/>
</dbReference>
<keyword evidence="3" id="KW-0804">Transcription</keyword>
<dbReference type="SUPFAM" id="SSF46689">
    <property type="entry name" value="Homeodomain-like"/>
    <property type="match status" value="2"/>
</dbReference>
<protein>
    <submittedName>
        <fullName evidence="5">AraC-like DNA-binding protein</fullName>
    </submittedName>
</protein>
<dbReference type="PANTHER" id="PTHR43280">
    <property type="entry name" value="ARAC-FAMILY TRANSCRIPTIONAL REGULATOR"/>
    <property type="match status" value="1"/>
</dbReference>
<feature type="domain" description="HTH araC/xylS-type" evidence="4">
    <location>
        <begin position="86"/>
        <end position="184"/>
    </location>
</feature>
<comment type="caution">
    <text evidence="5">The sequence shown here is derived from an EMBL/GenBank/DDBJ whole genome shotgun (WGS) entry which is preliminary data.</text>
</comment>
<dbReference type="EMBL" id="SLZV01000018">
    <property type="protein sequence ID" value="TCS66668.1"/>
    <property type="molecule type" value="Genomic_DNA"/>
</dbReference>
<dbReference type="RefSeq" id="WP_132038445.1">
    <property type="nucleotide sequence ID" value="NZ_SLZV01000018.1"/>
</dbReference>
<evidence type="ECO:0000259" key="4">
    <source>
        <dbReference type="PROSITE" id="PS01124"/>
    </source>
</evidence>
<sequence>FSHSDHPFFDNTILPYIISKIYSRNLIYSILERYPHTAFGSEQIIKISLESMLISLFRRYSEEEPLFAYEQAEHPMLHRNHDIFLSQVIQYLNQHISEHLTVAQICKDNMIGRSHLQNIFHKKKGCGVMEYFSWLKIEAAKKLIRENRYNYSQIANLLGYSSYQYFSLQFKNYTRMTPSQYHRSIKSFSE</sequence>
<evidence type="ECO:0000256" key="1">
    <source>
        <dbReference type="ARBA" id="ARBA00023015"/>
    </source>
</evidence>
<dbReference type="SMART" id="SM00342">
    <property type="entry name" value="HTH_ARAC"/>
    <property type="match status" value="1"/>
</dbReference>
<dbReference type="Gene3D" id="1.10.10.60">
    <property type="entry name" value="Homeodomain-like"/>
    <property type="match status" value="1"/>
</dbReference>
<dbReference type="AlphaFoldDB" id="A0A4R3JK55"/>
<dbReference type="InterPro" id="IPR018060">
    <property type="entry name" value="HTH_AraC"/>
</dbReference>
<evidence type="ECO:0000256" key="3">
    <source>
        <dbReference type="ARBA" id="ARBA00023163"/>
    </source>
</evidence>
<evidence type="ECO:0000313" key="5">
    <source>
        <dbReference type="EMBL" id="TCS66668.1"/>
    </source>
</evidence>
<dbReference type="GO" id="GO:0003700">
    <property type="term" value="F:DNA-binding transcription factor activity"/>
    <property type="evidence" value="ECO:0007669"/>
    <property type="project" value="InterPro"/>
</dbReference>
<organism evidence="5 6">
    <name type="scientific">Faecalimonas umbilicata</name>
    <dbReference type="NCBI Taxonomy" id="1912855"/>
    <lineage>
        <taxon>Bacteria</taxon>
        <taxon>Bacillati</taxon>
        <taxon>Bacillota</taxon>
        <taxon>Clostridia</taxon>
        <taxon>Lachnospirales</taxon>
        <taxon>Lachnospiraceae</taxon>
        <taxon>Faecalimonas</taxon>
    </lineage>
</organism>
<reference evidence="5 6" key="1">
    <citation type="submission" date="2019-03" db="EMBL/GenBank/DDBJ databases">
        <title>Genomic Encyclopedia of Type Strains, Phase IV (KMG-IV): sequencing the most valuable type-strain genomes for metagenomic binning, comparative biology and taxonomic classification.</title>
        <authorList>
            <person name="Goeker M."/>
        </authorList>
    </citation>
    <scope>NUCLEOTIDE SEQUENCE [LARGE SCALE GENOMIC DNA]</scope>
    <source>
        <strain evidence="5 6">DSM 103426</strain>
    </source>
</reference>
<evidence type="ECO:0000313" key="6">
    <source>
        <dbReference type="Proteomes" id="UP000294613"/>
    </source>
</evidence>
<gene>
    <name evidence="5" type="ORF">EDD74_1181</name>
</gene>
<dbReference type="PROSITE" id="PS01124">
    <property type="entry name" value="HTH_ARAC_FAMILY_2"/>
    <property type="match status" value="1"/>
</dbReference>
<evidence type="ECO:0000256" key="2">
    <source>
        <dbReference type="ARBA" id="ARBA00023125"/>
    </source>
</evidence>
<feature type="non-terminal residue" evidence="5">
    <location>
        <position position="1"/>
    </location>
</feature>
<dbReference type="GO" id="GO:0043565">
    <property type="term" value="F:sequence-specific DNA binding"/>
    <property type="evidence" value="ECO:0007669"/>
    <property type="project" value="InterPro"/>
</dbReference>
<name>A0A4R3JK55_9FIRM</name>
<accession>A0A4R3JK55</accession>
<keyword evidence="1" id="KW-0805">Transcription regulation</keyword>
<dbReference type="Pfam" id="PF12833">
    <property type="entry name" value="HTH_18"/>
    <property type="match status" value="1"/>
</dbReference>
<dbReference type="Proteomes" id="UP000294613">
    <property type="component" value="Unassembled WGS sequence"/>
</dbReference>
<keyword evidence="2 5" id="KW-0238">DNA-binding</keyword>